<sequence>MIRARLTRRFPLVGRSVADGEITPGYLDVLARCDATNRRIQDYLTSHPESEETVLDLACNSSSPSVFRKKLAAWALQIMPETMERAARDPARVSKLALFPKYDDGGWKLSGDFDDVDAHHVNAWFTSIMG</sequence>
<accession>K9F1F2</accession>
<evidence type="ECO:0000313" key="2">
    <source>
        <dbReference type="Proteomes" id="UP000009888"/>
    </source>
</evidence>
<dbReference type="Proteomes" id="UP000009888">
    <property type="component" value="Unassembled WGS sequence"/>
</dbReference>
<keyword evidence="2" id="KW-1185">Reference proteome</keyword>
<organism evidence="1 2">
    <name type="scientific">Actinobaculum massiliense ACS-171-V-Col2</name>
    <dbReference type="NCBI Taxonomy" id="883066"/>
    <lineage>
        <taxon>Bacteria</taxon>
        <taxon>Bacillati</taxon>
        <taxon>Actinomycetota</taxon>
        <taxon>Actinomycetes</taxon>
        <taxon>Actinomycetales</taxon>
        <taxon>Actinomycetaceae</taxon>
        <taxon>Actinobaculum</taxon>
    </lineage>
</organism>
<dbReference type="RefSeq" id="WP_007001262.1">
    <property type="nucleotide sequence ID" value="NZ_JH992955.1"/>
</dbReference>
<proteinExistence type="predicted"/>
<protein>
    <submittedName>
        <fullName evidence="1">Uncharacterized protein</fullName>
    </submittedName>
</protein>
<dbReference type="PATRIC" id="fig|883066.3.peg.1107"/>
<dbReference type="AlphaFoldDB" id="K9F1F2"/>
<name>K9F1F2_9ACTO</name>
<comment type="caution">
    <text evidence="1">The sequence shown here is derived from an EMBL/GenBank/DDBJ whole genome shotgun (WGS) entry which is preliminary data.</text>
</comment>
<dbReference type="EMBL" id="AGWL01000005">
    <property type="protein sequence ID" value="EKU95295.1"/>
    <property type="molecule type" value="Genomic_DNA"/>
</dbReference>
<gene>
    <name evidence="1" type="ORF">HMPREF9233_01056</name>
</gene>
<evidence type="ECO:0000313" key="1">
    <source>
        <dbReference type="EMBL" id="EKU95295.1"/>
    </source>
</evidence>
<reference evidence="1 2" key="1">
    <citation type="submission" date="2012-09" db="EMBL/GenBank/DDBJ databases">
        <title>The Genome Sequence of Actinobaculum massiliae ACS-171-V-COL2.</title>
        <authorList>
            <consortium name="The Broad Institute Genome Sequencing Platform"/>
            <person name="Earl A."/>
            <person name="Ward D."/>
            <person name="Feldgarden M."/>
            <person name="Gevers D."/>
            <person name="Saerens B."/>
            <person name="Vaneechoutte M."/>
            <person name="Walker B."/>
            <person name="Young S.K."/>
            <person name="Zeng Q."/>
            <person name="Gargeya S."/>
            <person name="Fitzgerald M."/>
            <person name="Haas B."/>
            <person name="Abouelleil A."/>
            <person name="Alvarado L."/>
            <person name="Arachchi H.M."/>
            <person name="Berlin A."/>
            <person name="Chapman S.B."/>
            <person name="Goldberg J."/>
            <person name="Griggs A."/>
            <person name="Gujja S."/>
            <person name="Hansen M."/>
            <person name="Howarth C."/>
            <person name="Imamovic A."/>
            <person name="Larimer J."/>
            <person name="McCowen C."/>
            <person name="Montmayeur A."/>
            <person name="Murphy C."/>
            <person name="Neiman D."/>
            <person name="Pearson M."/>
            <person name="Priest M."/>
            <person name="Roberts A."/>
            <person name="Saif S."/>
            <person name="Shea T."/>
            <person name="Sisk P."/>
            <person name="Sykes S."/>
            <person name="Wortman J."/>
            <person name="Nusbaum C."/>
            <person name="Birren B."/>
        </authorList>
    </citation>
    <scope>NUCLEOTIDE SEQUENCE [LARGE SCALE GENOMIC DNA]</scope>
    <source>
        <strain evidence="2">ACS-171-V-Col2</strain>
    </source>
</reference>
<dbReference type="HOGENOM" id="CLU_1933519_0_0_11"/>